<dbReference type="PANTHER" id="PTHR43744">
    <property type="entry name" value="ABC TRANSPORTER PERMEASE PROTEIN MG189-RELATED-RELATED"/>
    <property type="match status" value="1"/>
</dbReference>
<keyword evidence="5 7" id="KW-1133">Transmembrane helix</keyword>
<evidence type="ECO:0000256" key="6">
    <source>
        <dbReference type="ARBA" id="ARBA00023136"/>
    </source>
</evidence>
<evidence type="ECO:0000256" key="3">
    <source>
        <dbReference type="ARBA" id="ARBA00022475"/>
    </source>
</evidence>
<evidence type="ECO:0000256" key="1">
    <source>
        <dbReference type="ARBA" id="ARBA00004651"/>
    </source>
</evidence>
<dbReference type="KEGG" id="ttr:Tter_1991"/>
<dbReference type="RefSeq" id="WP_012875926.1">
    <property type="nucleotide sequence ID" value="NC_013526.1"/>
</dbReference>
<keyword evidence="6 7" id="KW-0472">Membrane</keyword>
<feature type="transmembrane region" description="Helical" evidence="7">
    <location>
        <begin position="182"/>
        <end position="204"/>
    </location>
</feature>
<dbReference type="SUPFAM" id="SSF161098">
    <property type="entry name" value="MetI-like"/>
    <property type="match status" value="1"/>
</dbReference>
<dbReference type="GO" id="GO:0055085">
    <property type="term" value="P:transmembrane transport"/>
    <property type="evidence" value="ECO:0007669"/>
    <property type="project" value="InterPro"/>
</dbReference>
<dbReference type="eggNOG" id="COG0395">
    <property type="taxonomic scope" value="Bacteria"/>
</dbReference>
<evidence type="ECO:0000313" key="10">
    <source>
        <dbReference type="Proteomes" id="UP000000323"/>
    </source>
</evidence>
<feature type="transmembrane region" description="Helical" evidence="7">
    <location>
        <begin position="140"/>
        <end position="161"/>
    </location>
</feature>
<dbReference type="InterPro" id="IPR000515">
    <property type="entry name" value="MetI-like"/>
</dbReference>
<organism evidence="9 10">
    <name type="scientific">Thermobaculum terrenum (strain ATCC BAA-798 / CCMEE 7001 / YNP1)</name>
    <dbReference type="NCBI Taxonomy" id="525904"/>
    <lineage>
        <taxon>Bacteria</taxon>
        <taxon>Bacillati</taxon>
        <taxon>Chloroflexota</taxon>
        <taxon>Chloroflexia</taxon>
        <taxon>Candidatus Thermobaculales</taxon>
        <taxon>Candidatus Thermobaculaceae</taxon>
        <taxon>Thermobaculum</taxon>
    </lineage>
</organism>
<evidence type="ECO:0000259" key="8">
    <source>
        <dbReference type="PROSITE" id="PS50928"/>
    </source>
</evidence>
<dbReference type="GO" id="GO:0005886">
    <property type="term" value="C:plasma membrane"/>
    <property type="evidence" value="ECO:0007669"/>
    <property type="project" value="UniProtKB-SubCell"/>
</dbReference>
<dbReference type="Gene3D" id="1.10.3720.10">
    <property type="entry name" value="MetI-like"/>
    <property type="match status" value="1"/>
</dbReference>
<dbReference type="PROSITE" id="PS50928">
    <property type="entry name" value="ABC_TM1"/>
    <property type="match status" value="1"/>
</dbReference>
<comment type="similarity">
    <text evidence="7">Belongs to the binding-protein-dependent transport system permease family.</text>
</comment>
<evidence type="ECO:0000256" key="5">
    <source>
        <dbReference type="ARBA" id="ARBA00022989"/>
    </source>
</evidence>
<evidence type="ECO:0000256" key="2">
    <source>
        <dbReference type="ARBA" id="ARBA00022448"/>
    </source>
</evidence>
<feature type="transmembrane region" description="Helical" evidence="7">
    <location>
        <begin position="12"/>
        <end position="35"/>
    </location>
</feature>
<protein>
    <submittedName>
        <fullName evidence="9">Binding-protein-dependent transport systems inner membrane component</fullName>
    </submittedName>
</protein>
<feature type="transmembrane region" description="Helical" evidence="7">
    <location>
        <begin position="111"/>
        <end position="134"/>
    </location>
</feature>
<accession>D1CGM4</accession>
<name>D1CGM4_THET1</name>
<dbReference type="InterPro" id="IPR035906">
    <property type="entry name" value="MetI-like_sf"/>
</dbReference>
<gene>
    <name evidence="9" type="ordered locus">Tter_1991</name>
</gene>
<evidence type="ECO:0000313" key="9">
    <source>
        <dbReference type="EMBL" id="ACZ42895.1"/>
    </source>
</evidence>
<dbReference type="PANTHER" id="PTHR43744:SF9">
    <property type="entry name" value="POLYGALACTURONAN_RHAMNOGALACTURONAN TRANSPORT SYSTEM PERMEASE PROTEIN YTCP"/>
    <property type="match status" value="1"/>
</dbReference>
<dbReference type="HOGENOM" id="CLU_016047_1_0_0"/>
<dbReference type="Proteomes" id="UP000000323">
    <property type="component" value="Chromosome 2"/>
</dbReference>
<comment type="subcellular location">
    <subcellularLocation>
        <location evidence="1 7">Cell membrane</location>
        <topology evidence="1 7">Multi-pass membrane protein</topology>
    </subcellularLocation>
</comment>
<feature type="transmembrane region" description="Helical" evidence="7">
    <location>
        <begin position="252"/>
        <end position="271"/>
    </location>
</feature>
<keyword evidence="2 7" id="KW-0813">Transport</keyword>
<keyword evidence="10" id="KW-1185">Reference proteome</keyword>
<proteinExistence type="inferred from homology"/>
<dbReference type="CDD" id="cd06261">
    <property type="entry name" value="TM_PBP2"/>
    <property type="match status" value="1"/>
</dbReference>
<dbReference type="AlphaFoldDB" id="D1CGM4"/>
<dbReference type="Pfam" id="PF00528">
    <property type="entry name" value="BPD_transp_1"/>
    <property type="match status" value="1"/>
</dbReference>
<feature type="transmembrane region" description="Helical" evidence="7">
    <location>
        <begin position="78"/>
        <end position="99"/>
    </location>
</feature>
<feature type="domain" description="ABC transmembrane type-1" evidence="8">
    <location>
        <begin position="74"/>
        <end position="271"/>
    </location>
</feature>
<keyword evidence="3" id="KW-1003">Cell membrane</keyword>
<sequence length="286" mass="32032">MLAITRRISLDQILIILMLLLLLVVTAYPFLYILFISVMPYTNYMSQPFHLLPSGFTLDYYRIILATPALLHGFQISVLKTVVGTLLNVLVTMMAAWTLSRAHLPFRRSLIIFFAIPLFFGGGIIPFFLVVHALGLLDTFWALILPGLVSPFLVFLAMAYLREYPQEVVEAALVDGAGQFTVFWRIVMPTSQPIIATLAMLYGLGHWNDYFWPSVLVQDNLYPATVILRNGISGQLQLQQLGVNVSLVPQSVFSAMAVLLIVPPLLLYPFLQRYVVRGILIGSIKG</sequence>
<evidence type="ECO:0000256" key="4">
    <source>
        <dbReference type="ARBA" id="ARBA00022692"/>
    </source>
</evidence>
<dbReference type="STRING" id="525904.Tter_1991"/>
<keyword evidence="4 7" id="KW-0812">Transmembrane</keyword>
<reference evidence="10" key="1">
    <citation type="journal article" date="2010" name="Stand. Genomic Sci.">
        <title>Complete genome sequence of 'Thermobaculum terrenum' type strain (YNP1).</title>
        <authorList>
            <person name="Kiss H."/>
            <person name="Cleland D."/>
            <person name="Lapidus A."/>
            <person name="Lucas S."/>
            <person name="Glavina Del Rio T."/>
            <person name="Nolan M."/>
            <person name="Tice H."/>
            <person name="Han C."/>
            <person name="Goodwin L."/>
            <person name="Pitluck S."/>
            <person name="Liolios K."/>
            <person name="Ivanova N."/>
            <person name="Mavromatis K."/>
            <person name="Ovchinnikova G."/>
            <person name="Pati A."/>
            <person name="Chen A."/>
            <person name="Palaniappan K."/>
            <person name="Land M."/>
            <person name="Hauser L."/>
            <person name="Chang Y."/>
            <person name="Jeffries C."/>
            <person name="Lu M."/>
            <person name="Brettin T."/>
            <person name="Detter J."/>
            <person name="Goker M."/>
            <person name="Tindall B."/>
            <person name="Beck B."/>
            <person name="McDermott T."/>
            <person name="Woyke T."/>
            <person name="Bristow J."/>
            <person name="Eisen J."/>
            <person name="Markowitz V."/>
            <person name="Hugenholtz P."/>
            <person name="Kyrpides N."/>
            <person name="Klenk H."/>
            <person name="Cheng J."/>
        </authorList>
    </citation>
    <scope>NUCLEOTIDE SEQUENCE [LARGE SCALE GENOMIC DNA]</scope>
    <source>
        <strain evidence="10">ATCC BAA-798 / YNP1</strain>
    </source>
</reference>
<dbReference type="OrthoDB" id="9815445at2"/>
<dbReference type="EMBL" id="CP001826">
    <property type="protein sequence ID" value="ACZ42895.1"/>
    <property type="molecule type" value="Genomic_DNA"/>
</dbReference>
<evidence type="ECO:0000256" key="7">
    <source>
        <dbReference type="RuleBase" id="RU363032"/>
    </source>
</evidence>